<dbReference type="SMART" id="SM00463">
    <property type="entry name" value="SMR"/>
    <property type="match status" value="1"/>
</dbReference>
<dbReference type="InParanoid" id="Q75DK5"/>
<proteinExistence type="predicted"/>
<dbReference type="OMA" id="NDDHESK"/>
<evidence type="ECO:0000256" key="1">
    <source>
        <dbReference type="SAM" id="MobiDB-lite"/>
    </source>
</evidence>
<accession>Q75DK5</accession>
<name>Q75DK5_EREGS</name>
<dbReference type="Proteomes" id="UP000000591">
    <property type="component" value="Chromosome II"/>
</dbReference>
<dbReference type="Pfam" id="PF02845">
    <property type="entry name" value="CUE"/>
    <property type="match status" value="1"/>
</dbReference>
<reference evidence="4 5" key="1">
    <citation type="journal article" date="2004" name="Science">
        <title>The Ashbya gossypii genome as a tool for mapping the ancient Saccharomyces cerevisiae genome.</title>
        <authorList>
            <person name="Dietrich F.S."/>
            <person name="Voegeli S."/>
            <person name="Brachat S."/>
            <person name="Lerch A."/>
            <person name="Gates K."/>
            <person name="Steiner S."/>
            <person name="Mohr C."/>
            <person name="Pohlmann R."/>
            <person name="Luedi P."/>
            <person name="Choi S."/>
            <person name="Wing R.A."/>
            <person name="Flavier A."/>
            <person name="Gaffney T.D."/>
            <person name="Philippsen P."/>
        </authorList>
    </citation>
    <scope>NUCLEOTIDE SEQUENCE [LARGE SCALE GENOMIC DNA]</scope>
    <source>
        <strain evidence="5">ATCC 10895 / CBS 109.51 / FGSC 9923 / NRRL Y-1056</strain>
    </source>
</reference>
<dbReference type="FunCoup" id="Q75DK5">
    <property type="interactions" value="19"/>
</dbReference>
<dbReference type="EMBL" id="AE016815">
    <property type="protein sequence ID" value="AAS50786.2"/>
    <property type="molecule type" value="Genomic_DNA"/>
</dbReference>
<evidence type="ECO:0000313" key="5">
    <source>
        <dbReference type="Proteomes" id="UP000000591"/>
    </source>
</evidence>
<feature type="domain" description="Smr" evidence="2">
    <location>
        <begin position="341"/>
        <end position="435"/>
    </location>
</feature>
<dbReference type="STRING" id="284811.Q75DK5"/>
<dbReference type="InterPro" id="IPR036063">
    <property type="entry name" value="Smr_dom_sf"/>
</dbReference>
<dbReference type="CDD" id="cd14279">
    <property type="entry name" value="CUE"/>
    <property type="match status" value="2"/>
</dbReference>
<dbReference type="PROSITE" id="PS50828">
    <property type="entry name" value="SMR"/>
    <property type="match status" value="1"/>
</dbReference>
<dbReference type="GeneID" id="4619054"/>
<dbReference type="eggNOG" id="KOG2401">
    <property type="taxonomic scope" value="Eukaryota"/>
</dbReference>
<dbReference type="SUPFAM" id="SSF160443">
    <property type="entry name" value="SMR domain-like"/>
    <property type="match status" value="1"/>
</dbReference>
<evidence type="ECO:0000259" key="2">
    <source>
        <dbReference type="PROSITE" id="PS50828"/>
    </source>
</evidence>
<feature type="region of interest" description="Disordered" evidence="1">
    <location>
        <begin position="290"/>
        <end position="317"/>
    </location>
</feature>
<feature type="domain" description="CUE" evidence="3">
    <location>
        <begin position="2"/>
        <end position="45"/>
    </location>
</feature>
<dbReference type="GO" id="GO:0004519">
    <property type="term" value="F:endonuclease activity"/>
    <property type="evidence" value="ECO:0000318"/>
    <property type="project" value="GO_Central"/>
</dbReference>
<dbReference type="InterPro" id="IPR052772">
    <property type="entry name" value="Endo/PolyKinase_Domain-Protein"/>
</dbReference>
<dbReference type="OrthoDB" id="4080456at2759"/>
<dbReference type="Gene3D" id="3.30.1370.110">
    <property type="match status" value="1"/>
</dbReference>
<dbReference type="Gene3D" id="1.10.8.10">
    <property type="entry name" value="DNA helicase RuvA subunit, C-terminal domain"/>
    <property type="match status" value="1"/>
</dbReference>
<sequence length="435" mass="48139">MSPDEAVQFLQELFPDRTASVLAQVLRNANGDVDTACAMLVEREQATAGKAEQGRQWNLASLMEMFPKISSADIEQTYDACDGDTDLAAMSLLNFQGLSGEDARMQAEYERIVRQQPDVAGRPDSWQDLRRKVADIVKYTGVKEGQAKAAFFKNSCNAPAAVADIISSGVARSESTEQQSPVPAAVAVPGGRVQARAGLAHTVTYSSRPRPPAEAHAASDGLAMQRARYVYSPGSPEAIELAELVRANIQLASLSRELLQSALEYYAGDVTRTIETAAFIIGARPALREPKRRPATTRKVSQPRRPKRPAPPELRNSLFSSTEAYNRALELARAVHSSWRIDLHGFLVDDAEALSEYVLASWWQRERELRELHCQRMSQSLALNMPPLTVVTGRGLHSVGGVSRVRVRIQRLLDKQHYVYDEEPSYFIVKGRRPK</sequence>
<gene>
    <name evidence="4" type="ORF">AGOS_ABR016C</name>
</gene>
<dbReference type="RefSeq" id="NP_982962.2">
    <property type="nucleotide sequence ID" value="NM_208315.2"/>
</dbReference>
<dbReference type="InterPro" id="IPR002625">
    <property type="entry name" value="Smr_dom"/>
</dbReference>
<dbReference type="AlphaFoldDB" id="Q75DK5"/>
<dbReference type="HOGENOM" id="CLU_590497_0_0_1"/>
<evidence type="ECO:0000259" key="3">
    <source>
        <dbReference type="PROSITE" id="PS51140"/>
    </source>
</evidence>
<dbReference type="InterPro" id="IPR003892">
    <property type="entry name" value="CUE"/>
</dbReference>
<dbReference type="GO" id="GO:0043130">
    <property type="term" value="F:ubiquitin binding"/>
    <property type="evidence" value="ECO:0007669"/>
    <property type="project" value="InterPro"/>
</dbReference>
<dbReference type="InterPro" id="IPR009060">
    <property type="entry name" value="UBA-like_sf"/>
</dbReference>
<organism evidence="4 5">
    <name type="scientific">Eremothecium gossypii (strain ATCC 10895 / CBS 109.51 / FGSC 9923 / NRRL Y-1056)</name>
    <name type="common">Yeast</name>
    <name type="synonym">Ashbya gossypii</name>
    <dbReference type="NCBI Taxonomy" id="284811"/>
    <lineage>
        <taxon>Eukaryota</taxon>
        <taxon>Fungi</taxon>
        <taxon>Dikarya</taxon>
        <taxon>Ascomycota</taxon>
        <taxon>Saccharomycotina</taxon>
        <taxon>Saccharomycetes</taxon>
        <taxon>Saccharomycetales</taxon>
        <taxon>Saccharomycetaceae</taxon>
        <taxon>Eremothecium</taxon>
    </lineage>
</organism>
<protein>
    <submittedName>
        <fullName evidence="4">ABR016Cp</fullName>
    </submittedName>
</protein>
<reference evidence="5" key="2">
    <citation type="journal article" date="2013" name="G3 (Bethesda)">
        <title>Genomes of Ashbya fungi isolated from insects reveal four mating-type loci, numerous translocations, lack of transposons, and distinct gene duplications.</title>
        <authorList>
            <person name="Dietrich F.S."/>
            <person name="Voegeli S."/>
            <person name="Kuo S."/>
            <person name="Philippsen P."/>
        </authorList>
    </citation>
    <scope>GENOME REANNOTATION</scope>
    <source>
        <strain evidence="5">ATCC 10895 / CBS 109.51 / FGSC 9923 / NRRL Y-1056</strain>
    </source>
</reference>
<dbReference type="SUPFAM" id="SSF46934">
    <property type="entry name" value="UBA-like"/>
    <property type="match status" value="2"/>
</dbReference>
<dbReference type="PANTHER" id="PTHR46535:SF1">
    <property type="entry name" value="NEDD4-BINDING PROTEIN 2"/>
    <property type="match status" value="1"/>
</dbReference>
<dbReference type="PROSITE" id="PS51140">
    <property type="entry name" value="CUE"/>
    <property type="match status" value="1"/>
</dbReference>
<evidence type="ECO:0000313" key="4">
    <source>
        <dbReference type="EMBL" id="AAS50786.2"/>
    </source>
</evidence>
<dbReference type="PANTHER" id="PTHR46535">
    <property type="entry name" value="NEDD4-BINDING PROTEIN 2"/>
    <property type="match status" value="1"/>
</dbReference>
<feature type="compositionally biased region" description="Basic residues" evidence="1">
    <location>
        <begin position="290"/>
        <end position="308"/>
    </location>
</feature>
<dbReference type="KEGG" id="ago:AGOS_ABR016C"/>
<keyword evidence="5" id="KW-1185">Reference proteome</keyword>